<feature type="transmembrane region" description="Helical" evidence="1">
    <location>
        <begin position="21"/>
        <end position="39"/>
    </location>
</feature>
<reference evidence="2 3" key="1">
    <citation type="journal article" date="2019" name="Int. J. Syst. Evol. Microbiol.">
        <title>The Global Catalogue of Microorganisms (GCM) 10K type strain sequencing project: providing services to taxonomists for standard genome sequencing and annotation.</title>
        <authorList>
            <consortium name="The Broad Institute Genomics Platform"/>
            <consortium name="The Broad Institute Genome Sequencing Center for Infectious Disease"/>
            <person name="Wu L."/>
            <person name="Ma J."/>
        </authorList>
    </citation>
    <scope>NUCLEOTIDE SEQUENCE [LARGE SCALE GENOMIC DNA]</scope>
    <source>
        <strain evidence="2 3">JCM 15589</strain>
    </source>
</reference>
<accession>A0ABN2JQ85</accession>
<evidence type="ECO:0000256" key="1">
    <source>
        <dbReference type="SAM" id="Phobius"/>
    </source>
</evidence>
<protein>
    <submittedName>
        <fullName evidence="2">Uncharacterized protein</fullName>
    </submittedName>
</protein>
<evidence type="ECO:0000313" key="2">
    <source>
        <dbReference type="EMBL" id="GAA1735436.1"/>
    </source>
</evidence>
<sequence length="62" mass="6715">MSDTDTDTRSMPLRRAVTGRLLFLFILGDVLGAGVYALIGEMAGSAGGLVWLSSRPLSRWRC</sequence>
<gene>
    <name evidence="2" type="ORF">GCM10009809_33240</name>
</gene>
<keyword evidence="1" id="KW-1133">Transmembrane helix</keyword>
<organism evidence="2 3">
    <name type="scientific">Isoptericola hypogeus</name>
    <dbReference type="NCBI Taxonomy" id="300179"/>
    <lineage>
        <taxon>Bacteria</taxon>
        <taxon>Bacillati</taxon>
        <taxon>Actinomycetota</taxon>
        <taxon>Actinomycetes</taxon>
        <taxon>Micrococcales</taxon>
        <taxon>Promicromonosporaceae</taxon>
        <taxon>Isoptericola</taxon>
    </lineage>
</organism>
<proteinExistence type="predicted"/>
<name>A0ABN2JQ85_9MICO</name>
<dbReference type="EMBL" id="BAAAPM010000008">
    <property type="protein sequence ID" value="GAA1735436.1"/>
    <property type="molecule type" value="Genomic_DNA"/>
</dbReference>
<keyword evidence="1" id="KW-0472">Membrane</keyword>
<keyword evidence="3" id="KW-1185">Reference proteome</keyword>
<evidence type="ECO:0000313" key="3">
    <source>
        <dbReference type="Proteomes" id="UP001501138"/>
    </source>
</evidence>
<keyword evidence="1" id="KW-0812">Transmembrane</keyword>
<comment type="caution">
    <text evidence="2">The sequence shown here is derived from an EMBL/GenBank/DDBJ whole genome shotgun (WGS) entry which is preliminary data.</text>
</comment>
<dbReference type="Proteomes" id="UP001501138">
    <property type="component" value="Unassembled WGS sequence"/>
</dbReference>